<keyword evidence="12" id="KW-1185">Reference proteome</keyword>
<evidence type="ECO:0000313" key="12">
    <source>
        <dbReference type="Proteomes" id="UP000216947"/>
    </source>
</evidence>
<keyword evidence="5 10" id="KW-0812">Transmembrane</keyword>
<dbReference type="GO" id="GO:0006605">
    <property type="term" value="P:protein targeting"/>
    <property type="evidence" value="ECO:0007669"/>
    <property type="project" value="UniProtKB-UniRule"/>
</dbReference>
<feature type="transmembrane region" description="Helical" evidence="10">
    <location>
        <begin position="175"/>
        <end position="200"/>
    </location>
</feature>
<dbReference type="Pfam" id="PF01311">
    <property type="entry name" value="Bac_export_1"/>
    <property type="match status" value="1"/>
</dbReference>
<protein>
    <recommendedName>
        <fullName evidence="3 9">Flagellar biosynthetic protein FliR</fullName>
    </recommendedName>
</protein>
<evidence type="ECO:0000256" key="3">
    <source>
        <dbReference type="ARBA" id="ARBA00021717"/>
    </source>
</evidence>
<keyword evidence="11" id="KW-0969">Cilium</keyword>
<feature type="transmembrane region" description="Helical" evidence="10">
    <location>
        <begin position="212"/>
        <end position="234"/>
    </location>
</feature>
<evidence type="ECO:0000313" key="11">
    <source>
        <dbReference type="EMBL" id="OZI22350.1"/>
    </source>
</evidence>
<feature type="transmembrane region" description="Helical" evidence="10">
    <location>
        <begin position="40"/>
        <end position="58"/>
    </location>
</feature>
<comment type="function">
    <text evidence="1 10">Role in flagellar biosynthesis.</text>
</comment>
<evidence type="ECO:0000256" key="7">
    <source>
        <dbReference type="ARBA" id="ARBA00023136"/>
    </source>
</evidence>
<accession>A0A261RCI4</accession>
<evidence type="ECO:0000256" key="5">
    <source>
        <dbReference type="ARBA" id="ARBA00022692"/>
    </source>
</evidence>
<comment type="subcellular location">
    <subcellularLocation>
        <location evidence="10">Cell membrane</location>
        <topology evidence="10">Multi-pass membrane protein</topology>
    </subcellularLocation>
    <subcellularLocation>
        <location evidence="10">Bacterial flagellum basal body</location>
    </subcellularLocation>
</comment>
<keyword evidence="4 10" id="KW-1003">Cell membrane</keyword>
<dbReference type="GO" id="GO:0009425">
    <property type="term" value="C:bacterial-type flagellum basal body"/>
    <property type="evidence" value="ECO:0007669"/>
    <property type="project" value="UniProtKB-SubCell"/>
</dbReference>
<dbReference type="PANTHER" id="PTHR30065:SF8">
    <property type="entry name" value="FLAGELLAR BIOSYNTHETIC PROTEIN FLIR"/>
    <property type="match status" value="1"/>
</dbReference>
<evidence type="ECO:0000256" key="2">
    <source>
        <dbReference type="ARBA" id="ARBA00009772"/>
    </source>
</evidence>
<evidence type="ECO:0000256" key="8">
    <source>
        <dbReference type="ARBA" id="ARBA00023143"/>
    </source>
</evidence>
<reference evidence="12" key="1">
    <citation type="submission" date="2017-05" db="EMBL/GenBank/DDBJ databases">
        <title>Complete and WGS of Bordetella genogroups.</title>
        <authorList>
            <person name="Spilker T."/>
            <person name="Lipuma J."/>
        </authorList>
    </citation>
    <scope>NUCLEOTIDE SEQUENCE [LARGE SCALE GENOMIC DNA]</scope>
    <source>
        <strain evidence="12">AU18089</strain>
    </source>
</reference>
<evidence type="ECO:0000256" key="1">
    <source>
        <dbReference type="ARBA" id="ARBA00002578"/>
    </source>
</evidence>
<dbReference type="PANTHER" id="PTHR30065">
    <property type="entry name" value="FLAGELLAR BIOSYNTHETIC PROTEIN FLIR"/>
    <property type="match status" value="1"/>
</dbReference>
<evidence type="ECO:0000256" key="6">
    <source>
        <dbReference type="ARBA" id="ARBA00022989"/>
    </source>
</evidence>
<organism evidence="11 12">
    <name type="scientific">Bordetella genomosp. 7</name>
    <dbReference type="NCBI Taxonomy" id="1416805"/>
    <lineage>
        <taxon>Bacteria</taxon>
        <taxon>Pseudomonadati</taxon>
        <taxon>Pseudomonadota</taxon>
        <taxon>Betaproteobacteria</taxon>
        <taxon>Burkholderiales</taxon>
        <taxon>Alcaligenaceae</taxon>
        <taxon>Bordetella</taxon>
    </lineage>
</organism>
<keyword evidence="11" id="KW-0282">Flagellum</keyword>
<dbReference type="NCBIfam" id="TIGR01400">
    <property type="entry name" value="fliR"/>
    <property type="match status" value="1"/>
</dbReference>
<dbReference type="PRINTS" id="PR00953">
    <property type="entry name" value="TYPE3IMRPROT"/>
</dbReference>
<name>A0A261RCI4_9BORD</name>
<evidence type="ECO:0000256" key="9">
    <source>
        <dbReference type="NCBIfam" id="TIGR01400"/>
    </source>
</evidence>
<dbReference type="InterPro" id="IPR002010">
    <property type="entry name" value="T3SS_IM_R"/>
</dbReference>
<dbReference type="OrthoDB" id="9797790at2"/>
<keyword evidence="8 10" id="KW-0975">Bacterial flagellum</keyword>
<evidence type="ECO:0000256" key="10">
    <source>
        <dbReference type="RuleBase" id="RU362071"/>
    </source>
</evidence>
<keyword evidence="6 10" id="KW-1133">Transmembrane helix</keyword>
<dbReference type="EMBL" id="NEVK01000004">
    <property type="protein sequence ID" value="OZI22350.1"/>
    <property type="molecule type" value="Genomic_DNA"/>
</dbReference>
<dbReference type="GO" id="GO:0044780">
    <property type="term" value="P:bacterial-type flagellum assembly"/>
    <property type="evidence" value="ECO:0007669"/>
    <property type="project" value="UniProtKB-UniRule"/>
</dbReference>
<dbReference type="AlphaFoldDB" id="A0A261RCI4"/>
<proteinExistence type="inferred from homology"/>
<keyword evidence="7 10" id="KW-0472">Membrane</keyword>
<feature type="transmembrane region" description="Helical" evidence="10">
    <location>
        <begin position="70"/>
        <end position="93"/>
    </location>
</feature>
<dbReference type="InterPro" id="IPR006303">
    <property type="entry name" value="FliR"/>
</dbReference>
<dbReference type="GO" id="GO:0005886">
    <property type="term" value="C:plasma membrane"/>
    <property type="evidence" value="ECO:0007669"/>
    <property type="project" value="UniProtKB-SubCell"/>
</dbReference>
<sequence length="263" mass="27718">MIAFTQQQLDGWLLQFLWPFVRILALVGTAPLFSESSVPVRVKVGLAFVLTVAIVPGLPAPPPIPPGSFAGLWLLAQQVLIGLAMGFTMRVVFAAVQTAGEFVGLQMGLSFASFFDPGTGANTAVLSRLFNIVTMLVFLALDGHLLVLAGLVHSFDTLPLADLSLHREGWAVVAQWGQTIFVSGLLLALPLICALLTINLAMGILNRASPQLSVFAVGFPVSLITGLLLLTAVLPQSAGFLEGLIRDGLHTMGEVVARLAGLG</sequence>
<evidence type="ECO:0000256" key="4">
    <source>
        <dbReference type="ARBA" id="ARBA00022475"/>
    </source>
</evidence>
<comment type="similarity">
    <text evidence="2 10">Belongs to the FliR/MopE/SpaR family.</text>
</comment>
<gene>
    <name evidence="11" type="ORF">CAL19_07355</name>
</gene>
<feature type="transmembrane region" description="Helical" evidence="10">
    <location>
        <begin position="129"/>
        <end position="155"/>
    </location>
</feature>
<feature type="transmembrane region" description="Helical" evidence="10">
    <location>
        <begin position="12"/>
        <end position="33"/>
    </location>
</feature>
<dbReference type="RefSeq" id="WP_026639654.1">
    <property type="nucleotide sequence ID" value="NZ_NEVI01000012.1"/>
</dbReference>
<keyword evidence="11" id="KW-0966">Cell projection</keyword>
<dbReference type="Proteomes" id="UP000216947">
    <property type="component" value="Unassembled WGS sequence"/>
</dbReference>
<comment type="caution">
    <text evidence="11">The sequence shown here is derived from an EMBL/GenBank/DDBJ whole genome shotgun (WGS) entry which is preliminary data.</text>
</comment>